<evidence type="ECO:0000256" key="1">
    <source>
        <dbReference type="ARBA" id="ARBA00006484"/>
    </source>
</evidence>
<dbReference type="PRINTS" id="PR00080">
    <property type="entry name" value="SDRFAMILY"/>
</dbReference>
<sequence length="300" mass="32156">MATQSVAAASHGDLNRNSLFNLKGRIALVTGGGSGIGLMITQALAVNGAKVYITGRSGDKLDRVVETYGKDIEGEIVPLKGFDVTSKDHISKLVKEIESREKCLCILVNNAGISSDTVTTETKSAQEMKENLFDVDKSNFEDWTSVYSTNVAGVFFTSAAFLPLLQKSTELHEGWSGTILNITSISGMVQVAQHHFAYNASKGAAIHLTRMLASEIASNGHKIRVNSLAPGVFPSEMTAGESDEYQKSHIPKEKYESKVPAGRPGRDVDMAQGALFAVTNQYLNGQNFAIDGGYTLSAGM</sequence>
<evidence type="ECO:0000256" key="2">
    <source>
        <dbReference type="ARBA" id="ARBA00022857"/>
    </source>
</evidence>
<keyword evidence="7" id="KW-1185">Reference proteome</keyword>
<name>A0A9W9CT81_9PEZI</name>
<protein>
    <recommendedName>
        <fullName evidence="8">Rhamnolipids biosynthesis 3-oxoacyl-[acyl-carrier-protein] reductase</fullName>
    </recommendedName>
</protein>
<evidence type="ECO:0000256" key="4">
    <source>
        <dbReference type="RuleBase" id="RU000363"/>
    </source>
</evidence>
<feature type="region of interest" description="Disordered" evidence="5">
    <location>
        <begin position="243"/>
        <end position="264"/>
    </location>
</feature>
<reference evidence="6" key="1">
    <citation type="submission" date="2022-10" db="EMBL/GenBank/DDBJ databases">
        <title>Tapping the CABI collections for fungal endophytes: first genome assemblies for Collariella, Neodidymelliopsis, Ascochyta clinopodiicola, Didymella pomorum, Didymosphaeria variabile, Neocosmospora piperis and Neocucurbitaria cava.</title>
        <authorList>
            <person name="Hill R."/>
        </authorList>
    </citation>
    <scope>NUCLEOTIDE SEQUENCE</scope>
    <source>
        <strain evidence="6">IMI 355082</strain>
    </source>
</reference>
<dbReference type="Proteomes" id="UP001140453">
    <property type="component" value="Unassembled WGS sequence"/>
</dbReference>
<dbReference type="InterPro" id="IPR002347">
    <property type="entry name" value="SDR_fam"/>
</dbReference>
<dbReference type="CDD" id="cd05233">
    <property type="entry name" value="SDR_c"/>
    <property type="match status" value="1"/>
</dbReference>
<feature type="compositionally biased region" description="Basic and acidic residues" evidence="5">
    <location>
        <begin position="244"/>
        <end position="257"/>
    </location>
</feature>
<dbReference type="Pfam" id="PF00106">
    <property type="entry name" value="adh_short"/>
    <property type="match status" value="1"/>
</dbReference>
<dbReference type="AlphaFoldDB" id="A0A9W9CT81"/>
<organism evidence="6 7">
    <name type="scientific">Gnomoniopsis smithogilvyi</name>
    <dbReference type="NCBI Taxonomy" id="1191159"/>
    <lineage>
        <taxon>Eukaryota</taxon>
        <taxon>Fungi</taxon>
        <taxon>Dikarya</taxon>
        <taxon>Ascomycota</taxon>
        <taxon>Pezizomycotina</taxon>
        <taxon>Sordariomycetes</taxon>
        <taxon>Sordariomycetidae</taxon>
        <taxon>Diaporthales</taxon>
        <taxon>Gnomoniaceae</taxon>
        <taxon>Gnomoniopsis</taxon>
    </lineage>
</organism>
<dbReference type="PROSITE" id="PS00061">
    <property type="entry name" value="ADH_SHORT"/>
    <property type="match status" value="1"/>
</dbReference>
<dbReference type="Gene3D" id="3.40.50.720">
    <property type="entry name" value="NAD(P)-binding Rossmann-like Domain"/>
    <property type="match status" value="1"/>
</dbReference>
<dbReference type="SUPFAM" id="SSF51735">
    <property type="entry name" value="NAD(P)-binding Rossmann-fold domains"/>
    <property type="match status" value="1"/>
</dbReference>
<proteinExistence type="inferred from homology"/>
<evidence type="ECO:0000256" key="3">
    <source>
        <dbReference type="ARBA" id="ARBA00023002"/>
    </source>
</evidence>
<keyword evidence="2" id="KW-0521">NADP</keyword>
<evidence type="ECO:0000313" key="7">
    <source>
        <dbReference type="Proteomes" id="UP001140453"/>
    </source>
</evidence>
<evidence type="ECO:0008006" key="8">
    <source>
        <dbReference type="Google" id="ProtNLM"/>
    </source>
</evidence>
<keyword evidence="3" id="KW-0560">Oxidoreductase</keyword>
<evidence type="ECO:0000313" key="6">
    <source>
        <dbReference type="EMBL" id="KAJ4386098.1"/>
    </source>
</evidence>
<dbReference type="InterPro" id="IPR052178">
    <property type="entry name" value="Sec_Metab_Biosynth_SDR"/>
</dbReference>
<dbReference type="OrthoDB" id="3819888at2759"/>
<dbReference type="InterPro" id="IPR020904">
    <property type="entry name" value="Sc_DH/Rdtase_CS"/>
</dbReference>
<dbReference type="InterPro" id="IPR036291">
    <property type="entry name" value="NAD(P)-bd_dom_sf"/>
</dbReference>
<comment type="similarity">
    <text evidence="1 4">Belongs to the short-chain dehydrogenases/reductases (SDR) family.</text>
</comment>
<dbReference type="PANTHER" id="PTHR43618:SF4">
    <property type="entry name" value="SHORT CHAIN DEHYDROGENASE_REDUCTASE FAMILY (AFU_ORTHOLOGUE AFUA_7G04540)"/>
    <property type="match status" value="1"/>
</dbReference>
<dbReference type="EMBL" id="JAPEVB010000006">
    <property type="protein sequence ID" value="KAJ4386098.1"/>
    <property type="molecule type" value="Genomic_DNA"/>
</dbReference>
<dbReference type="GO" id="GO:0016491">
    <property type="term" value="F:oxidoreductase activity"/>
    <property type="evidence" value="ECO:0007669"/>
    <property type="project" value="UniProtKB-KW"/>
</dbReference>
<dbReference type="PRINTS" id="PR00081">
    <property type="entry name" value="GDHRDH"/>
</dbReference>
<dbReference type="PANTHER" id="PTHR43618">
    <property type="entry name" value="7-ALPHA-HYDROXYSTEROID DEHYDROGENASE"/>
    <property type="match status" value="1"/>
</dbReference>
<evidence type="ECO:0000256" key="5">
    <source>
        <dbReference type="SAM" id="MobiDB-lite"/>
    </source>
</evidence>
<comment type="caution">
    <text evidence="6">The sequence shown here is derived from an EMBL/GenBank/DDBJ whole genome shotgun (WGS) entry which is preliminary data.</text>
</comment>
<gene>
    <name evidence="6" type="ORF">N0V93_008990</name>
</gene>
<accession>A0A9W9CT81</accession>